<dbReference type="RefSeq" id="WP_369721933.1">
    <property type="nucleotide sequence ID" value="NZ_CP165734.1"/>
</dbReference>
<accession>A0AB39XHS4</accession>
<protein>
    <submittedName>
        <fullName evidence="2">Cupin domain-containing protein</fullName>
    </submittedName>
</protein>
<dbReference type="CDD" id="cd02227">
    <property type="entry name" value="cupin_TM1112-like"/>
    <property type="match status" value="1"/>
</dbReference>
<feature type="domain" description="(S)-ureidoglycine aminohydrolase cupin" evidence="1">
    <location>
        <begin position="42"/>
        <end position="111"/>
    </location>
</feature>
<gene>
    <name evidence="2" type="ORF">AB8Z38_34110</name>
</gene>
<evidence type="ECO:0000259" key="1">
    <source>
        <dbReference type="Pfam" id="PF05899"/>
    </source>
</evidence>
<dbReference type="Gene3D" id="2.60.120.10">
    <property type="entry name" value="Jelly Rolls"/>
    <property type="match status" value="1"/>
</dbReference>
<dbReference type="AlphaFoldDB" id="A0AB39XHS4"/>
<name>A0AB39XHS4_9BRAD</name>
<organism evidence="2">
    <name type="scientific">Bradyrhizobium sp. LLZ17</name>
    <dbReference type="NCBI Taxonomy" id="3239388"/>
    <lineage>
        <taxon>Bacteria</taxon>
        <taxon>Pseudomonadati</taxon>
        <taxon>Pseudomonadota</taxon>
        <taxon>Alphaproteobacteria</taxon>
        <taxon>Hyphomicrobiales</taxon>
        <taxon>Nitrobacteraceae</taxon>
        <taxon>Bradyrhizobium</taxon>
    </lineage>
</organism>
<evidence type="ECO:0000313" key="2">
    <source>
        <dbReference type="EMBL" id="XDV57514.1"/>
    </source>
</evidence>
<dbReference type="InterPro" id="IPR014710">
    <property type="entry name" value="RmlC-like_jellyroll"/>
</dbReference>
<dbReference type="SUPFAM" id="SSF51182">
    <property type="entry name" value="RmlC-like cupins"/>
    <property type="match status" value="1"/>
</dbReference>
<reference evidence="2" key="1">
    <citation type="submission" date="2024-08" db="EMBL/GenBank/DDBJ databases">
        <authorList>
            <person name="Chaddad Z."/>
            <person name="Lamrabet M."/>
            <person name="Bouhnik O."/>
            <person name="Alami S."/>
            <person name="Wipf D."/>
            <person name="Courty P.E."/>
            <person name="Missbah El Idrissi M."/>
        </authorList>
    </citation>
    <scope>NUCLEOTIDE SEQUENCE</scope>
    <source>
        <strain evidence="2">LLZ17</strain>
    </source>
</reference>
<dbReference type="InterPro" id="IPR008579">
    <property type="entry name" value="UGlyAH_Cupin_dom"/>
</dbReference>
<proteinExistence type="predicted"/>
<sequence length="150" mass="16881">MPLMAFDTSHCNVDLEPSPIEPSWIIEGNPEARSRRLSTSGCKTAWTVIWSCTEGRFNWHYDFDETIMILEGSVVLESEGMQPKRYGVGDVVFFRSGASVKWYVDGYVKKVAFCRLTNVPGLGYAIRALNKFRSVIRRSNPAPGPRAALF</sequence>
<dbReference type="Pfam" id="PF05899">
    <property type="entry name" value="Cupin_3"/>
    <property type="match status" value="1"/>
</dbReference>
<dbReference type="InterPro" id="IPR011051">
    <property type="entry name" value="RmlC_Cupin_sf"/>
</dbReference>
<dbReference type="EMBL" id="CP165734">
    <property type="protein sequence ID" value="XDV57514.1"/>
    <property type="molecule type" value="Genomic_DNA"/>
</dbReference>
<dbReference type="PANTHER" id="PTHR40943:SF1">
    <property type="entry name" value="CYTOPLASMIC PROTEIN"/>
    <property type="match status" value="1"/>
</dbReference>
<dbReference type="PANTHER" id="PTHR40943">
    <property type="entry name" value="CYTOPLASMIC PROTEIN-RELATED"/>
    <property type="match status" value="1"/>
</dbReference>